<comment type="caution">
    <text evidence="2">The sequence shown here is derived from an EMBL/GenBank/DDBJ whole genome shotgun (WGS) entry which is preliminary data.</text>
</comment>
<evidence type="ECO:0000313" key="3">
    <source>
        <dbReference type="Proteomes" id="UP001634394"/>
    </source>
</evidence>
<organism evidence="2 3">
    <name type="scientific">Sinanodonta woodiana</name>
    <name type="common">Chinese pond mussel</name>
    <name type="synonym">Anodonta woodiana</name>
    <dbReference type="NCBI Taxonomy" id="1069815"/>
    <lineage>
        <taxon>Eukaryota</taxon>
        <taxon>Metazoa</taxon>
        <taxon>Spiralia</taxon>
        <taxon>Lophotrochozoa</taxon>
        <taxon>Mollusca</taxon>
        <taxon>Bivalvia</taxon>
        <taxon>Autobranchia</taxon>
        <taxon>Heteroconchia</taxon>
        <taxon>Palaeoheterodonta</taxon>
        <taxon>Unionida</taxon>
        <taxon>Unionoidea</taxon>
        <taxon>Unionidae</taxon>
        <taxon>Unioninae</taxon>
        <taxon>Sinanodonta</taxon>
    </lineage>
</organism>
<name>A0ABD3VN60_SINWO</name>
<evidence type="ECO:0000313" key="2">
    <source>
        <dbReference type="EMBL" id="KAL3863031.1"/>
    </source>
</evidence>
<keyword evidence="3" id="KW-1185">Reference proteome</keyword>
<dbReference type="AlphaFoldDB" id="A0ABD3VN60"/>
<protein>
    <recommendedName>
        <fullName evidence="4">SWIM-type domain-containing protein</fullName>
    </recommendedName>
</protein>
<proteinExistence type="predicted"/>
<gene>
    <name evidence="2" type="ORF">ACJMK2_004813</name>
</gene>
<feature type="region of interest" description="Disordered" evidence="1">
    <location>
        <begin position="192"/>
        <end position="222"/>
    </location>
</feature>
<dbReference type="Proteomes" id="UP001634394">
    <property type="component" value="Unassembled WGS sequence"/>
</dbReference>
<dbReference type="PANTHER" id="PTHR47526">
    <property type="entry name" value="ATP-DEPENDENT DNA HELICASE"/>
    <property type="match status" value="1"/>
</dbReference>
<evidence type="ECO:0008006" key="4">
    <source>
        <dbReference type="Google" id="ProtNLM"/>
    </source>
</evidence>
<evidence type="ECO:0000256" key="1">
    <source>
        <dbReference type="SAM" id="MobiDB-lite"/>
    </source>
</evidence>
<dbReference type="EMBL" id="JBJQND010000010">
    <property type="protein sequence ID" value="KAL3863031.1"/>
    <property type="molecule type" value="Genomic_DNA"/>
</dbReference>
<accession>A0ABD3VN60</accession>
<sequence length="237" mass="27057">MADVNSEKVTVDYINRYTVERLKRFLKEHRQYVSGQALEFRERALGVLCLQTPSEININNANQCNQETLEIGKYTTLGETLPKPDTLDGWRDDVSTISDFSERELYNGLVLKTSRTFTRAPCDIVKQLKAKQFYEDNHIHSVHYQNVNSRMSKMTGQVICSECTCPAMQGESCNYIASLLYDLIDITNKGKAGDNSARSFECKWNSPKPRKQSAKKADETNLKKYSGSLESSSYKEY</sequence>
<dbReference type="PANTHER" id="PTHR47526:SF3">
    <property type="entry name" value="PHD-TYPE DOMAIN-CONTAINING PROTEIN"/>
    <property type="match status" value="1"/>
</dbReference>
<reference evidence="2 3" key="1">
    <citation type="submission" date="2024-11" db="EMBL/GenBank/DDBJ databases">
        <title>Chromosome-level genome assembly of the freshwater bivalve Anodonta woodiana.</title>
        <authorList>
            <person name="Chen X."/>
        </authorList>
    </citation>
    <scope>NUCLEOTIDE SEQUENCE [LARGE SCALE GENOMIC DNA]</scope>
    <source>
        <strain evidence="2">MN2024</strain>
        <tissue evidence="2">Gills</tissue>
    </source>
</reference>